<dbReference type="NCBIfam" id="NF000586">
    <property type="entry name" value="PRK00011.1"/>
    <property type="match status" value="1"/>
</dbReference>
<dbReference type="SMART" id="SM00380">
    <property type="entry name" value="AP2"/>
    <property type="match status" value="1"/>
</dbReference>
<evidence type="ECO:0000259" key="15">
    <source>
        <dbReference type="PROSITE" id="PS51032"/>
    </source>
</evidence>
<dbReference type="HAMAP" id="MF_00051">
    <property type="entry name" value="SHMT"/>
    <property type="match status" value="1"/>
</dbReference>
<evidence type="ECO:0000256" key="7">
    <source>
        <dbReference type="ARBA" id="ARBA00022679"/>
    </source>
</evidence>
<evidence type="ECO:0000256" key="8">
    <source>
        <dbReference type="ARBA" id="ARBA00022898"/>
    </source>
</evidence>
<dbReference type="GO" id="GO:0005739">
    <property type="term" value="C:mitochondrion"/>
    <property type="evidence" value="ECO:0007669"/>
    <property type="project" value="TreeGrafter"/>
</dbReference>
<dbReference type="SUPFAM" id="SSF53383">
    <property type="entry name" value="PLP-dependent transferases"/>
    <property type="match status" value="1"/>
</dbReference>
<evidence type="ECO:0000256" key="13">
    <source>
        <dbReference type="RuleBase" id="RU000585"/>
    </source>
</evidence>
<comment type="caution">
    <text evidence="16">The sequence shown here is derived from an EMBL/GenBank/DDBJ whole genome shotgun (WGS) entry which is preliminary data.</text>
</comment>
<dbReference type="Gene3D" id="3.30.730.10">
    <property type="entry name" value="AP2/ERF domain"/>
    <property type="match status" value="1"/>
</dbReference>
<dbReference type="Gene3D" id="3.40.640.10">
    <property type="entry name" value="Type I PLP-dependent aspartate aminotransferase-like (Major domain)"/>
    <property type="match status" value="1"/>
</dbReference>
<reference evidence="16 17" key="1">
    <citation type="submission" date="2022-12" db="EMBL/GenBank/DDBJ databases">
        <title>Chromosome-scale assembly of the Ensete ventricosum genome.</title>
        <authorList>
            <person name="Dussert Y."/>
            <person name="Stocks J."/>
            <person name="Wendawek A."/>
            <person name="Woldeyes F."/>
            <person name="Nichols R.A."/>
            <person name="Borrell J.S."/>
        </authorList>
    </citation>
    <scope>NUCLEOTIDE SEQUENCE [LARGE SCALE GENOMIC DNA]</scope>
    <source>
        <strain evidence="17">cv. Maze</strain>
        <tissue evidence="16">Seeds</tissue>
    </source>
</reference>
<dbReference type="InterPro" id="IPR001085">
    <property type="entry name" value="Ser_HO-MeTrfase"/>
</dbReference>
<dbReference type="GO" id="GO:0019264">
    <property type="term" value="P:glycine biosynthetic process from serine"/>
    <property type="evidence" value="ECO:0007669"/>
    <property type="project" value="InterPro"/>
</dbReference>
<evidence type="ECO:0000256" key="11">
    <source>
        <dbReference type="ARBA" id="ARBA00023163"/>
    </source>
</evidence>
<dbReference type="InterPro" id="IPR049943">
    <property type="entry name" value="Ser_HO-MeTrfase-like"/>
</dbReference>
<dbReference type="InterPro" id="IPR001471">
    <property type="entry name" value="AP2/ERF_dom"/>
</dbReference>
<dbReference type="PANTHER" id="PTHR11680:SF35">
    <property type="entry name" value="SERINE HYDROXYMETHYLTRANSFERASE 1"/>
    <property type="match status" value="1"/>
</dbReference>
<evidence type="ECO:0000256" key="3">
    <source>
        <dbReference type="ARBA" id="ARBA00004123"/>
    </source>
</evidence>
<evidence type="ECO:0000256" key="12">
    <source>
        <dbReference type="ARBA" id="ARBA00023242"/>
    </source>
</evidence>
<evidence type="ECO:0000256" key="1">
    <source>
        <dbReference type="ARBA" id="ARBA00001528"/>
    </source>
</evidence>
<evidence type="ECO:0000256" key="2">
    <source>
        <dbReference type="ARBA" id="ARBA00001933"/>
    </source>
</evidence>
<keyword evidence="17" id="KW-1185">Reference proteome</keyword>
<dbReference type="GO" id="GO:0030170">
    <property type="term" value="F:pyridoxal phosphate binding"/>
    <property type="evidence" value="ECO:0007669"/>
    <property type="project" value="InterPro"/>
</dbReference>
<dbReference type="InterPro" id="IPR015424">
    <property type="entry name" value="PyrdxlP-dep_Trfase"/>
</dbReference>
<evidence type="ECO:0000256" key="10">
    <source>
        <dbReference type="ARBA" id="ARBA00023125"/>
    </source>
</evidence>
<comment type="subcellular location">
    <subcellularLocation>
        <location evidence="3">Nucleus</location>
    </subcellularLocation>
</comment>
<dbReference type="PROSITE" id="PS51032">
    <property type="entry name" value="AP2_ERF"/>
    <property type="match status" value="1"/>
</dbReference>
<dbReference type="FunFam" id="3.90.1150.10:FF:000005">
    <property type="entry name" value="Serine hydroxymethyltransferase"/>
    <property type="match status" value="1"/>
</dbReference>
<feature type="region of interest" description="Disordered" evidence="14">
    <location>
        <begin position="707"/>
        <end position="755"/>
    </location>
</feature>
<dbReference type="InterPro" id="IPR036955">
    <property type="entry name" value="AP2/ERF_dom_sf"/>
</dbReference>
<dbReference type="InterPro" id="IPR016177">
    <property type="entry name" value="DNA-bd_dom_sf"/>
</dbReference>
<gene>
    <name evidence="16" type="ORF">OPV22_029118</name>
</gene>
<comment type="pathway">
    <text evidence="4 13">One-carbon metabolism; tetrahydrofolate interconversion.</text>
</comment>
<keyword evidence="11" id="KW-0804">Transcription</keyword>
<comment type="function">
    <text evidence="13">Interconversion of serine and glycine.</text>
</comment>
<dbReference type="InterPro" id="IPR015421">
    <property type="entry name" value="PyrdxlP-dep_Trfase_major"/>
</dbReference>
<dbReference type="GO" id="GO:0035999">
    <property type="term" value="P:tetrahydrofolate interconversion"/>
    <property type="evidence" value="ECO:0007669"/>
    <property type="project" value="InterPro"/>
</dbReference>
<feature type="domain" description="AP2/ERF" evidence="15">
    <location>
        <begin position="604"/>
        <end position="683"/>
    </location>
</feature>
<comment type="catalytic activity">
    <reaction evidence="1 13">
        <text>(6R)-5,10-methylene-5,6,7,8-tetrahydrofolate + glycine + H2O = (6S)-5,6,7,8-tetrahydrofolate + L-serine</text>
        <dbReference type="Rhea" id="RHEA:15481"/>
        <dbReference type="ChEBI" id="CHEBI:15377"/>
        <dbReference type="ChEBI" id="CHEBI:15636"/>
        <dbReference type="ChEBI" id="CHEBI:33384"/>
        <dbReference type="ChEBI" id="CHEBI:57305"/>
        <dbReference type="ChEBI" id="CHEBI:57453"/>
        <dbReference type="EC" id="2.1.2.1"/>
    </reaction>
</comment>
<dbReference type="PANTHER" id="PTHR11680">
    <property type="entry name" value="SERINE HYDROXYMETHYLTRANSFERASE"/>
    <property type="match status" value="1"/>
</dbReference>
<evidence type="ECO:0000256" key="4">
    <source>
        <dbReference type="ARBA" id="ARBA00004777"/>
    </source>
</evidence>
<dbReference type="Pfam" id="PF00464">
    <property type="entry name" value="SHMT"/>
    <property type="match status" value="1"/>
</dbReference>
<feature type="compositionally biased region" description="Basic residues" evidence="14">
    <location>
        <begin position="707"/>
        <end position="718"/>
    </location>
</feature>
<keyword evidence="10" id="KW-0238">DNA-binding</keyword>
<keyword evidence="8 13" id="KW-0663">Pyridoxal phosphate</keyword>
<keyword evidence="7 13" id="KW-0808">Transferase</keyword>
<dbReference type="AlphaFoldDB" id="A0AAV8QAE5"/>
<organism evidence="16 17">
    <name type="scientific">Ensete ventricosum</name>
    <name type="common">Abyssinian banana</name>
    <name type="synonym">Musa ensete</name>
    <dbReference type="NCBI Taxonomy" id="4639"/>
    <lineage>
        <taxon>Eukaryota</taxon>
        <taxon>Viridiplantae</taxon>
        <taxon>Streptophyta</taxon>
        <taxon>Embryophyta</taxon>
        <taxon>Tracheophyta</taxon>
        <taxon>Spermatophyta</taxon>
        <taxon>Magnoliopsida</taxon>
        <taxon>Liliopsida</taxon>
        <taxon>Zingiberales</taxon>
        <taxon>Musaceae</taxon>
        <taxon>Ensete</taxon>
    </lineage>
</organism>
<protein>
    <recommendedName>
        <fullName evidence="13">Serine hydroxymethyltransferase</fullName>
        <ecNumber evidence="13">2.1.2.1</ecNumber>
    </recommendedName>
</protein>
<dbReference type="FunFam" id="3.40.640.10:FF:000050">
    <property type="entry name" value="Serine hydroxymethyltransferase"/>
    <property type="match status" value="1"/>
</dbReference>
<name>A0AAV8QAE5_ENSVE</name>
<dbReference type="GO" id="GO:0003700">
    <property type="term" value="F:DNA-binding transcription factor activity"/>
    <property type="evidence" value="ECO:0007669"/>
    <property type="project" value="InterPro"/>
</dbReference>
<dbReference type="GO" id="GO:0003677">
    <property type="term" value="F:DNA binding"/>
    <property type="evidence" value="ECO:0007669"/>
    <property type="project" value="UniProtKB-KW"/>
</dbReference>
<evidence type="ECO:0000313" key="17">
    <source>
        <dbReference type="Proteomes" id="UP001222027"/>
    </source>
</evidence>
<accession>A0AAV8QAE5</accession>
<feature type="compositionally biased region" description="Acidic residues" evidence="14">
    <location>
        <begin position="741"/>
        <end position="755"/>
    </location>
</feature>
<dbReference type="InterPro" id="IPR019798">
    <property type="entry name" value="Ser_HO-MeTrfase_PLP_BS"/>
</dbReference>
<dbReference type="Gene3D" id="3.90.1150.10">
    <property type="entry name" value="Aspartate Aminotransferase, domain 1"/>
    <property type="match status" value="1"/>
</dbReference>
<comment type="cofactor">
    <cofactor evidence="2 13">
        <name>pyridoxal 5'-phosphate</name>
        <dbReference type="ChEBI" id="CHEBI:597326"/>
    </cofactor>
</comment>
<dbReference type="EMBL" id="JAQQAF010000008">
    <property type="protein sequence ID" value="KAJ8466566.1"/>
    <property type="molecule type" value="Genomic_DNA"/>
</dbReference>
<dbReference type="CDD" id="cd00378">
    <property type="entry name" value="SHMT"/>
    <property type="match status" value="1"/>
</dbReference>
<dbReference type="InterPro" id="IPR039429">
    <property type="entry name" value="SHMT-like_dom"/>
</dbReference>
<comment type="similarity">
    <text evidence="5 13">Belongs to the SHMT family.</text>
</comment>
<dbReference type="EC" id="2.1.2.1" evidence="13"/>
<dbReference type="GO" id="GO:0004372">
    <property type="term" value="F:glycine hydroxymethyltransferase activity"/>
    <property type="evidence" value="ECO:0007669"/>
    <property type="project" value="UniProtKB-EC"/>
</dbReference>
<sequence length="755" mass="84002">MESVSEWGLSPLSVVDPEIHDLIEHEKRRQWHGIELIASENFTSFAVIEALGSALTNKYSEGMPGNRYYGGNEHIDAIENLCRSRALSAYRLDPAKWGVNVQPYSGSPANFAAYTALLNPHDRIMGLDLPSGGHLTHGYYTSGGKKISATSIYFESLPYKVSPVTGYIDYEKLEEKALDFRPKLIICGGSAYPRDWDYARFRSIAEKCGALLLCDMAHISGLVAAQEAANPFEFCDVVTTTTHKSLRGPRSGMIFYRKGPKPPKKGQPENAVYDFEDKINFAVFPALQGGPHNHQIAALAVALKQAMSAGFKAYAKQVRANAVALGNYLMSKGYKLVTDGTENHLVLWDLRPLGLTGNKVEKLCDLCNITVNKNAVFGDSSALAPGGVRIGTPAMTSRGLVEEDFKQIAEFLHQAVTLCLSTQKEHGKLLKDFNKGLVNNKDIEELKAAVEKFAASFDMPGFQICHVMCLWKENIINIVVDVSASPLRHLPVVPLPRAVVFSSGIGARGRRHPVTSEQSAMVSIRRRRYLGLCSGKSSFPVVLPRPIENGNAVESPTQQVKPVSVHPMRSVDASFQKLVAKSETYSGSSSASGLITSKEEPNHYYPGKEIKRRKRHRRKHYEDQEPCIMRGVYFKNMKWQAAIKVDKKQIHLGTVGSQEDAARLYDRAAFMCGREPNFELTEEEKHELRQYNWEEFLAMTRSAINNKKHQRKLGARRPNKSETQISNNWEKEDGTPSSSMSEDDEEDVDADTSVL</sequence>
<evidence type="ECO:0000256" key="6">
    <source>
        <dbReference type="ARBA" id="ARBA00022563"/>
    </source>
</evidence>
<evidence type="ECO:0000256" key="9">
    <source>
        <dbReference type="ARBA" id="ARBA00023015"/>
    </source>
</evidence>
<dbReference type="SUPFAM" id="SSF54171">
    <property type="entry name" value="DNA-binding domain"/>
    <property type="match status" value="1"/>
</dbReference>
<evidence type="ECO:0000256" key="14">
    <source>
        <dbReference type="SAM" id="MobiDB-lite"/>
    </source>
</evidence>
<proteinExistence type="inferred from homology"/>
<keyword evidence="9" id="KW-0805">Transcription regulation</keyword>
<evidence type="ECO:0000256" key="5">
    <source>
        <dbReference type="ARBA" id="ARBA00006376"/>
    </source>
</evidence>
<dbReference type="GO" id="GO:0005634">
    <property type="term" value="C:nucleus"/>
    <property type="evidence" value="ECO:0007669"/>
    <property type="project" value="UniProtKB-SubCell"/>
</dbReference>
<dbReference type="PROSITE" id="PS00096">
    <property type="entry name" value="SHMT"/>
    <property type="match status" value="1"/>
</dbReference>
<keyword evidence="12" id="KW-0539">Nucleus</keyword>
<keyword evidence="6 13" id="KW-0554">One-carbon metabolism</keyword>
<evidence type="ECO:0000313" key="16">
    <source>
        <dbReference type="EMBL" id="KAJ8466566.1"/>
    </source>
</evidence>
<dbReference type="Proteomes" id="UP001222027">
    <property type="component" value="Unassembled WGS sequence"/>
</dbReference>
<dbReference type="InterPro" id="IPR015422">
    <property type="entry name" value="PyrdxlP-dep_Trfase_small"/>
</dbReference>